<accession>A0A7R9MP65</accession>
<gene>
    <name evidence="1" type="ORF">ONB1V03_LOCUS20050</name>
</gene>
<evidence type="ECO:0000313" key="2">
    <source>
        <dbReference type="Proteomes" id="UP000728032"/>
    </source>
</evidence>
<keyword evidence="2" id="KW-1185">Reference proteome</keyword>
<sequence>MPAPRDGHIVKIAVEMDTSFSGNYMPQLLEFDQNRPLSAIIQDLCAVWSLQEAEHYSLQ</sequence>
<evidence type="ECO:0000313" key="1">
    <source>
        <dbReference type="EMBL" id="CAD7663492.1"/>
    </source>
</evidence>
<reference evidence="1" key="1">
    <citation type="submission" date="2020-11" db="EMBL/GenBank/DDBJ databases">
        <authorList>
            <person name="Tran Van P."/>
        </authorList>
    </citation>
    <scope>NUCLEOTIDE SEQUENCE</scope>
</reference>
<name>A0A7R9MP65_9ACAR</name>
<organism evidence="1">
    <name type="scientific">Oppiella nova</name>
    <dbReference type="NCBI Taxonomy" id="334625"/>
    <lineage>
        <taxon>Eukaryota</taxon>
        <taxon>Metazoa</taxon>
        <taxon>Ecdysozoa</taxon>
        <taxon>Arthropoda</taxon>
        <taxon>Chelicerata</taxon>
        <taxon>Arachnida</taxon>
        <taxon>Acari</taxon>
        <taxon>Acariformes</taxon>
        <taxon>Sarcoptiformes</taxon>
        <taxon>Oribatida</taxon>
        <taxon>Brachypylina</taxon>
        <taxon>Oppioidea</taxon>
        <taxon>Oppiidae</taxon>
        <taxon>Oppiella</taxon>
    </lineage>
</organism>
<dbReference type="EMBL" id="OC947629">
    <property type="protein sequence ID" value="CAD7663492.1"/>
    <property type="molecule type" value="Genomic_DNA"/>
</dbReference>
<dbReference type="Proteomes" id="UP000728032">
    <property type="component" value="Unassembled WGS sequence"/>
</dbReference>
<dbReference type="AlphaFoldDB" id="A0A7R9MP65"/>
<proteinExistence type="predicted"/>
<dbReference type="OrthoDB" id="28413at2759"/>
<dbReference type="EMBL" id="CAJPVJ010032804">
    <property type="protein sequence ID" value="CAG2180629.1"/>
    <property type="molecule type" value="Genomic_DNA"/>
</dbReference>
<protein>
    <submittedName>
        <fullName evidence="1">Uncharacterized protein</fullName>
    </submittedName>
</protein>
<feature type="non-terminal residue" evidence="1">
    <location>
        <position position="59"/>
    </location>
</feature>